<evidence type="ECO:0000259" key="14">
    <source>
        <dbReference type="Pfam" id="PF00294"/>
    </source>
</evidence>
<comment type="caution">
    <text evidence="12">Lacks conserved residue(s) required for the propagation of feature annotation.</text>
</comment>
<feature type="binding site" evidence="12">
    <location>
        <position position="306"/>
    </location>
    <ligand>
        <name>K(+)</name>
        <dbReference type="ChEBI" id="CHEBI:29103"/>
    </ligand>
</feature>
<comment type="pathway">
    <text evidence="12">Carbohydrate metabolism; D-ribose degradation; D-ribose 5-phosphate from beta-D-ribopyranose: step 2/2.</text>
</comment>
<feature type="binding site" evidence="12">
    <location>
        <position position="261"/>
    </location>
    <ligand>
        <name>K(+)</name>
        <dbReference type="ChEBI" id="CHEBI:29103"/>
    </ligand>
</feature>
<feature type="binding site" evidence="12">
    <location>
        <begin position="55"/>
        <end position="59"/>
    </location>
    <ligand>
        <name>substrate</name>
    </ligand>
</feature>
<dbReference type="GO" id="GO:0005829">
    <property type="term" value="C:cytosol"/>
    <property type="evidence" value="ECO:0007669"/>
    <property type="project" value="TreeGrafter"/>
</dbReference>
<feature type="binding site" evidence="12">
    <location>
        <begin position="27"/>
        <end position="29"/>
    </location>
    <ligand>
        <name>substrate</name>
    </ligand>
</feature>
<feature type="binding site" evidence="12">
    <location>
        <position position="199"/>
    </location>
    <ligand>
        <name>ATP</name>
        <dbReference type="ChEBI" id="CHEBI:30616"/>
    </ligand>
</feature>
<dbReference type="HAMAP" id="MF_01987">
    <property type="entry name" value="Ribokinase"/>
    <property type="match status" value="1"/>
</dbReference>
<dbReference type="SUPFAM" id="SSF53613">
    <property type="entry name" value="Ribokinase-like"/>
    <property type="match status" value="1"/>
</dbReference>
<dbReference type="GO" id="GO:0009024">
    <property type="term" value="F:tagatose-6-phosphate kinase activity"/>
    <property type="evidence" value="ECO:0007669"/>
    <property type="project" value="UniProtKB-EC"/>
</dbReference>
<comment type="catalytic activity">
    <reaction evidence="12">
        <text>D-ribose + ATP = D-ribose 5-phosphate + ADP + H(+)</text>
        <dbReference type="Rhea" id="RHEA:13697"/>
        <dbReference type="ChEBI" id="CHEBI:15378"/>
        <dbReference type="ChEBI" id="CHEBI:30616"/>
        <dbReference type="ChEBI" id="CHEBI:47013"/>
        <dbReference type="ChEBI" id="CHEBI:78346"/>
        <dbReference type="ChEBI" id="CHEBI:456216"/>
        <dbReference type="EC" id="2.7.1.15"/>
    </reaction>
</comment>
<organism evidence="15 16">
    <name type="scientific">Alicyclobacillus ferrooxydans</name>
    <dbReference type="NCBI Taxonomy" id="471514"/>
    <lineage>
        <taxon>Bacteria</taxon>
        <taxon>Bacillati</taxon>
        <taxon>Bacillota</taxon>
        <taxon>Bacilli</taxon>
        <taxon>Bacillales</taxon>
        <taxon>Alicyclobacillaceae</taxon>
        <taxon>Alicyclobacillus</taxon>
    </lineage>
</organism>
<evidence type="ECO:0000256" key="2">
    <source>
        <dbReference type="ARBA" id="ARBA00012035"/>
    </source>
</evidence>
<dbReference type="PATRIC" id="fig|471514.4.peg.2248"/>
<dbReference type="GO" id="GO:2001059">
    <property type="term" value="P:D-tagatose 6-phosphate catabolic process"/>
    <property type="evidence" value="ECO:0007669"/>
    <property type="project" value="UniProtKB-UniPathway"/>
</dbReference>
<comment type="subunit">
    <text evidence="12">Homodimer.</text>
</comment>
<dbReference type="InterPro" id="IPR017583">
    <property type="entry name" value="Tagatose/fructose_Pkinase"/>
</dbReference>
<dbReference type="AlphaFoldDB" id="A0A0P9EVS0"/>
<evidence type="ECO:0000256" key="6">
    <source>
        <dbReference type="ARBA" id="ARBA00022741"/>
    </source>
</evidence>
<dbReference type="UniPathway" id="UPA00916">
    <property type="reaction ID" value="UER00889"/>
</dbReference>
<comment type="cofactor">
    <cofactor evidence="12">
        <name>Mg(2+)</name>
        <dbReference type="ChEBI" id="CHEBI:18420"/>
    </cofactor>
    <text evidence="12">Requires a divalent cation, most likely magnesium in vivo, as an electrophilic catalyst to aid phosphoryl group transfer. It is the chelate of the metal and the nucleotide that is the actual substrate.</text>
</comment>
<dbReference type="InterPro" id="IPR011877">
    <property type="entry name" value="Ribokinase"/>
</dbReference>
<sequence length="323" mass="34578">MEILLAAQFFFYIGGDIVNIVVVGSLNMDAVISLDRYPTSGETVTASSIQYIPGGKGANQAVAAARLGAAVTHIGMVGNDDHGRTLVQALKQDRIDTAYVQMWEGPTGMAFVHVEHAGANRIILAPGANALFSPEVLQPLKNVISRADAVLVQLEIPMETVQLTLQYARTANVPVYLDPAPARLDLFDYIHEVDWITPNESEAKMLTGEPVHSAEGAQRAATRLQQMGAKGVIIKAGENGAYVFDEHGLIHQPGFSVEAVDTTAAGDAFNAGFVIEFLRSRDVHRAMRFGCAVGALTTTKPGAQTSIPNQTDVTAFLSRHDVV</sequence>
<feature type="binding site" evidence="12">
    <location>
        <position position="300"/>
    </location>
    <ligand>
        <name>K(+)</name>
        <dbReference type="ChEBI" id="CHEBI:29103"/>
    </ligand>
</feature>
<feature type="active site" description="Proton acceptor" evidence="12">
    <location>
        <position position="267"/>
    </location>
</feature>
<evidence type="ECO:0000256" key="1">
    <source>
        <dbReference type="ARBA" id="ARBA00005380"/>
    </source>
</evidence>
<dbReference type="Pfam" id="PF00294">
    <property type="entry name" value="PfkB"/>
    <property type="match status" value="1"/>
</dbReference>
<dbReference type="InterPro" id="IPR002139">
    <property type="entry name" value="Ribo/fructo_kinase"/>
</dbReference>
<keyword evidence="7 12" id="KW-0418">Kinase</keyword>
<evidence type="ECO:0000256" key="7">
    <source>
        <dbReference type="ARBA" id="ARBA00022777"/>
    </source>
</evidence>
<comment type="function">
    <text evidence="12">Catalyzes the phosphorylation of ribose at O-5 in a reaction requiring ATP and magnesium. The resulting D-ribose-5-phosphate can then be used either for sythesis of nucleotides, histidine, and tryptophan, or as a component of the pentose phosphate pathway.</text>
</comment>
<dbReference type="GO" id="GO:0005988">
    <property type="term" value="P:lactose metabolic process"/>
    <property type="evidence" value="ECO:0007669"/>
    <property type="project" value="UniProtKB-KW"/>
</dbReference>
<comment type="caution">
    <text evidence="15">The sequence shown here is derived from an EMBL/GenBank/DDBJ whole genome shotgun (WGS) entry which is preliminary data.</text>
</comment>
<dbReference type="PROSITE" id="PS00584">
    <property type="entry name" value="PFKB_KINASES_2"/>
    <property type="match status" value="1"/>
</dbReference>
<evidence type="ECO:0000256" key="3">
    <source>
        <dbReference type="ARBA" id="ARBA00016943"/>
    </source>
</evidence>
<keyword evidence="8 12" id="KW-0067">ATP-binding</keyword>
<feature type="binding site" evidence="12">
    <location>
        <begin position="266"/>
        <end position="267"/>
    </location>
    <ligand>
        <name>ATP</name>
        <dbReference type="ChEBI" id="CHEBI:30616"/>
    </ligand>
</feature>
<keyword evidence="4 12" id="KW-0808">Transferase</keyword>
<evidence type="ECO:0000256" key="11">
    <source>
        <dbReference type="ARBA" id="ARBA00023277"/>
    </source>
</evidence>
<dbReference type="UniPathway" id="UPA00704">
    <property type="reaction ID" value="UER00715"/>
</dbReference>
<dbReference type="GO" id="GO:0046872">
    <property type="term" value="F:metal ion binding"/>
    <property type="evidence" value="ECO:0007669"/>
    <property type="project" value="UniProtKB-KW"/>
</dbReference>
<feature type="domain" description="Carbohydrate kinase PfkB" evidence="14">
    <location>
        <begin position="19"/>
        <end position="309"/>
    </location>
</feature>
<dbReference type="InterPro" id="IPR002173">
    <property type="entry name" value="Carboh/pur_kinase_PfkB_CS"/>
</dbReference>
<dbReference type="InterPro" id="IPR029056">
    <property type="entry name" value="Ribokinase-like"/>
</dbReference>
<comment type="similarity">
    <text evidence="1">Belongs to the carbohydrate kinase pfkB family.</text>
</comment>
<feature type="binding site" evidence="12">
    <location>
        <position position="267"/>
    </location>
    <ligand>
        <name>substrate</name>
    </ligand>
</feature>
<comment type="activity regulation">
    <text evidence="12">Activated by a monovalent cation that binds near, but not in, the active site. The most likely occupant of the site in vivo is potassium. Ion binding induces a conformational change that may alter substrate affinity.</text>
</comment>
<evidence type="ECO:0000313" key="15">
    <source>
        <dbReference type="EMBL" id="KPV43107.1"/>
    </source>
</evidence>
<feature type="binding site" evidence="12">
    <location>
        <position position="263"/>
    </location>
    <ligand>
        <name>K(+)</name>
        <dbReference type="ChEBI" id="CHEBI:29103"/>
    </ligand>
</feature>
<dbReference type="EMBL" id="LJCO01000058">
    <property type="protein sequence ID" value="KPV43107.1"/>
    <property type="molecule type" value="Genomic_DNA"/>
</dbReference>
<evidence type="ECO:0000256" key="5">
    <source>
        <dbReference type="ARBA" id="ARBA00022723"/>
    </source>
</evidence>
<dbReference type="Proteomes" id="UP000050482">
    <property type="component" value="Unassembled WGS sequence"/>
</dbReference>
<dbReference type="PIRSF" id="PIRSF000535">
    <property type="entry name" value="1PFK/6PFK/LacC"/>
    <property type="match status" value="1"/>
</dbReference>
<keyword evidence="12" id="KW-0963">Cytoplasm</keyword>
<comment type="catalytic activity">
    <reaction evidence="13">
        <text>D-tagatofuranose 6-phosphate + ATP = D-tagatofuranose 1,6-bisphosphate + ADP + H(+)</text>
        <dbReference type="Rhea" id="RHEA:12420"/>
        <dbReference type="ChEBI" id="CHEBI:15378"/>
        <dbReference type="ChEBI" id="CHEBI:30616"/>
        <dbReference type="ChEBI" id="CHEBI:58694"/>
        <dbReference type="ChEBI" id="CHEBI:58695"/>
        <dbReference type="ChEBI" id="CHEBI:456216"/>
        <dbReference type="EC" id="2.7.1.144"/>
    </reaction>
</comment>
<proteinExistence type="inferred from homology"/>
<comment type="pathway">
    <text evidence="13">Carbohydrate metabolism; D-tagatose 6-phosphate degradation; D-glyceraldehyde 3-phosphate and glycerone phosphate from D-tagatose 6-phosphate: step 1/2.</text>
</comment>
<dbReference type="GO" id="GO:0019303">
    <property type="term" value="P:D-ribose catabolic process"/>
    <property type="evidence" value="ECO:0007669"/>
    <property type="project" value="UniProtKB-UniRule"/>
</dbReference>
<name>A0A0P9EVS0_9BACL</name>
<comment type="similarity">
    <text evidence="13">Belongs to the carbohydrate kinase PfkB family. LacC subfamily.</text>
</comment>
<dbReference type="PRINTS" id="PR00990">
    <property type="entry name" value="RIBOKINASE"/>
</dbReference>
<evidence type="ECO:0000256" key="9">
    <source>
        <dbReference type="ARBA" id="ARBA00022842"/>
    </source>
</evidence>
<feature type="binding site" evidence="12">
    <location>
        <begin position="235"/>
        <end position="240"/>
    </location>
    <ligand>
        <name>ATP</name>
        <dbReference type="ChEBI" id="CHEBI:30616"/>
    </ligand>
</feature>
<evidence type="ECO:0000256" key="4">
    <source>
        <dbReference type="ARBA" id="ARBA00022679"/>
    </source>
</evidence>
<keyword evidence="13" id="KW-0423">Lactose metabolism</keyword>
<protein>
    <recommendedName>
        <fullName evidence="3 12">Ribokinase</fullName>
        <shortName evidence="12">RK</shortName>
        <ecNumber evidence="2 12">2.7.1.15</ecNumber>
    </recommendedName>
</protein>
<keyword evidence="5 12" id="KW-0479">Metal-binding</keyword>
<keyword evidence="11 12" id="KW-0119">Carbohydrate metabolism</keyword>
<keyword evidence="16" id="KW-1185">Reference proteome</keyword>
<dbReference type="GO" id="GO:0005524">
    <property type="term" value="F:ATP binding"/>
    <property type="evidence" value="ECO:0007669"/>
    <property type="project" value="UniProtKB-UniRule"/>
</dbReference>
<keyword evidence="6 12" id="KW-0547">Nucleotide-binding</keyword>
<dbReference type="Gene3D" id="3.40.1190.20">
    <property type="match status" value="1"/>
</dbReference>
<dbReference type="PANTHER" id="PTHR10584:SF166">
    <property type="entry name" value="RIBOKINASE"/>
    <property type="match status" value="1"/>
</dbReference>
<feature type="binding site" evidence="12">
    <location>
        <position position="155"/>
    </location>
    <ligand>
        <name>substrate</name>
    </ligand>
</feature>
<dbReference type="NCBIfam" id="TIGR02152">
    <property type="entry name" value="D_ribokin_bact"/>
    <property type="match status" value="1"/>
</dbReference>
<dbReference type="PANTHER" id="PTHR10584">
    <property type="entry name" value="SUGAR KINASE"/>
    <property type="match status" value="1"/>
</dbReference>
<dbReference type="InterPro" id="IPR011611">
    <property type="entry name" value="PfkB_dom"/>
</dbReference>
<evidence type="ECO:0000256" key="13">
    <source>
        <dbReference type="PIRNR" id="PIRNR000535"/>
    </source>
</evidence>
<feature type="binding site" evidence="12">
    <location>
        <position position="302"/>
    </location>
    <ligand>
        <name>K(+)</name>
        <dbReference type="ChEBI" id="CHEBI:29103"/>
    </ligand>
</feature>
<keyword evidence="9 12" id="KW-0460">Magnesium</keyword>
<dbReference type="GO" id="GO:0004747">
    <property type="term" value="F:ribokinase activity"/>
    <property type="evidence" value="ECO:0007669"/>
    <property type="project" value="UniProtKB-UniRule"/>
</dbReference>
<reference evidence="15 16" key="1">
    <citation type="submission" date="2015-09" db="EMBL/GenBank/DDBJ databases">
        <title>Draft genome sequence of Alicyclobacillus ferrooxydans DSM 22381.</title>
        <authorList>
            <person name="Hemp J."/>
        </authorList>
    </citation>
    <scope>NUCLEOTIDE SEQUENCE [LARGE SCALE GENOMIC DNA]</scope>
    <source>
        <strain evidence="15 16">TC-34</strain>
    </source>
</reference>
<dbReference type="EC" id="2.7.1.15" evidence="2 12"/>
<evidence type="ECO:0000256" key="12">
    <source>
        <dbReference type="HAMAP-Rule" id="MF_01987"/>
    </source>
</evidence>
<accession>A0A0P9EVS0</accession>
<keyword evidence="10 12" id="KW-0630">Potassium</keyword>
<comment type="similarity">
    <text evidence="12">Belongs to the carbohydrate kinase PfkB family. Ribokinase subfamily.</text>
</comment>
<comment type="subcellular location">
    <subcellularLocation>
        <location evidence="12">Cytoplasm</location>
    </subcellularLocation>
</comment>
<gene>
    <name evidence="12" type="primary">rbsK</name>
    <name evidence="15" type="ORF">AN477_14355</name>
</gene>
<evidence type="ECO:0000313" key="16">
    <source>
        <dbReference type="Proteomes" id="UP000050482"/>
    </source>
</evidence>
<dbReference type="OrthoDB" id="9775849at2"/>
<feature type="binding site" evidence="12">
    <location>
        <position position="297"/>
    </location>
    <ligand>
        <name>K(+)</name>
        <dbReference type="ChEBI" id="CHEBI:29103"/>
    </ligand>
</feature>
<evidence type="ECO:0000256" key="8">
    <source>
        <dbReference type="ARBA" id="ARBA00022840"/>
    </source>
</evidence>
<dbReference type="STRING" id="471514.AN477_14355"/>
<dbReference type="CDD" id="cd01174">
    <property type="entry name" value="ribokinase"/>
    <property type="match status" value="1"/>
</dbReference>
<evidence type="ECO:0000256" key="10">
    <source>
        <dbReference type="ARBA" id="ARBA00022958"/>
    </source>
</evidence>